<sequence length="148" mass="15499">MNAPRTKIPGVVVFGLILAIALDTLVHVVWKLAVDGIPADASTMATVEGTLRSPFFYVAMLAFAAQFYNWMRVLGSTDLSFAQPITALSYVSVLAVSGAFLHEDITFNKLAGAALILVGVAFISRTPHSTQGVGRTEAGATAGGGERS</sequence>
<evidence type="ECO:0000256" key="3">
    <source>
        <dbReference type="ARBA" id="ARBA00022516"/>
    </source>
</evidence>
<evidence type="ECO:0000256" key="9">
    <source>
        <dbReference type="ARBA" id="ARBA00023098"/>
    </source>
</evidence>
<organism evidence="14">
    <name type="scientific">mine drainage metagenome</name>
    <dbReference type="NCBI Taxonomy" id="410659"/>
    <lineage>
        <taxon>unclassified sequences</taxon>
        <taxon>metagenomes</taxon>
        <taxon>ecological metagenomes</taxon>
    </lineage>
</organism>
<keyword evidence="3" id="KW-0444">Lipid biosynthesis</keyword>
<evidence type="ECO:0000256" key="12">
    <source>
        <dbReference type="SAM" id="Phobius"/>
    </source>
</evidence>
<dbReference type="Pfam" id="PF00892">
    <property type="entry name" value="EamA"/>
    <property type="match status" value="1"/>
</dbReference>
<accession>A0A1J5RJR4</accession>
<dbReference type="GO" id="GO:0005886">
    <property type="term" value="C:plasma membrane"/>
    <property type="evidence" value="ECO:0007669"/>
    <property type="project" value="UniProtKB-SubCell"/>
</dbReference>
<keyword evidence="4" id="KW-0997">Cell inner membrane</keyword>
<dbReference type="PANTHER" id="PTHR30561">
    <property type="entry name" value="SMR FAMILY PROTON-DEPENDENT DRUG EFFLUX TRANSPORTER SUGE"/>
    <property type="match status" value="1"/>
</dbReference>
<keyword evidence="2" id="KW-1003">Cell membrane</keyword>
<comment type="caution">
    <text evidence="14">The sequence shown here is derived from an EMBL/GenBank/DDBJ whole genome shotgun (WGS) entry which is preliminary data.</text>
</comment>
<evidence type="ECO:0000256" key="8">
    <source>
        <dbReference type="ARBA" id="ARBA00022989"/>
    </source>
</evidence>
<evidence type="ECO:0000259" key="13">
    <source>
        <dbReference type="Pfam" id="PF00892"/>
    </source>
</evidence>
<evidence type="ECO:0000256" key="4">
    <source>
        <dbReference type="ARBA" id="ARBA00022519"/>
    </source>
</evidence>
<feature type="domain" description="EamA" evidence="13">
    <location>
        <begin position="53"/>
        <end position="124"/>
    </location>
</feature>
<dbReference type="EMBL" id="MLJW01000162">
    <property type="protein sequence ID" value="OIQ95690.1"/>
    <property type="molecule type" value="Genomic_DNA"/>
</dbReference>
<keyword evidence="9" id="KW-0443">Lipid metabolism</keyword>
<gene>
    <name evidence="14" type="primary">arnE_11</name>
    <name evidence="14" type="ORF">GALL_223660</name>
</gene>
<evidence type="ECO:0000256" key="7">
    <source>
        <dbReference type="ARBA" id="ARBA00022985"/>
    </source>
</evidence>
<proteinExistence type="predicted"/>
<comment type="subcellular location">
    <subcellularLocation>
        <location evidence="1">Cell membrane</location>
        <topology evidence="1">Multi-pass membrane protein</topology>
    </subcellularLocation>
</comment>
<evidence type="ECO:0000256" key="10">
    <source>
        <dbReference type="ARBA" id="ARBA00023136"/>
    </source>
</evidence>
<feature type="transmembrane region" description="Helical" evidence="12">
    <location>
        <begin position="12"/>
        <end position="30"/>
    </location>
</feature>
<evidence type="ECO:0000256" key="5">
    <source>
        <dbReference type="ARBA" id="ARBA00022556"/>
    </source>
</evidence>
<evidence type="ECO:0000313" key="14">
    <source>
        <dbReference type="EMBL" id="OIQ95690.1"/>
    </source>
</evidence>
<dbReference type="InterPro" id="IPR000390">
    <property type="entry name" value="Small_drug/metabolite_transptr"/>
</dbReference>
<dbReference type="Gene3D" id="1.10.3730.20">
    <property type="match status" value="1"/>
</dbReference>
<dbReference type="InterPro" id="IPR037185">
    <property type="entry name" value="EmrE-like"/>
</dbReference>
<evidence type="ECO:0000256" key="6">
    <source>
        <dbReference type="ARBA" id="ARBA00022692"/>
    </source>
</evidence>
<dbReference type="GO" id="GO:0009103">
    <property type="term" value="P:lipopolysaccharide biosynthetic process"/>
    <property type="evidence" value="ECO:0007669"/>
    <property type="project" value="UniProtKB-KW"/>
</dbReference>
<evidence type="ECO:0000256" key="1">
    <source>
        <dbReference type="ARBA" id="ARBA00004651"/>
    </source>
</evidence>
<protein>
    <submittedName>
        <fullName evidence="14">4-amino-4-deoxy-L-arabinose-phosphoundecaprenol flippase subunit ArnE</fullName>
    </submittedName>
</protein>
<dbReference type="GO" id="GO:0022857">
    <property type="term" value="F:transmembrane transporter activity"/>
    <property type="evidence" value="ECO:0007669"/>
    <property type="project" value="InterPro"/>
</dbReference>
<keyword evidence="5" id="KW-0441">Lipid A biosynthesis</keyword>
<feature type="transmembrane region" description="Helical" evidence="12">
    <location>
        <begin position="81"/>
        <end position="101"/>
    </location>
</feature>
<dbReference type="PANTHER" id="PTHR30561:SF9">
    <property type="entry name" value="4-AMINO-4-DEOXY-L-ARABINOSE-PHOSPHOUNDECAPRENOL FLIPPASE SUBUNIT ARNF-RELATED"/>
    <property type="match status" value="1"/>
</dbReference>
<feature type="region of interest" description="Disordered" evidence="11">
    <location>
        <begin position="128"/>
        <end position="148"/>
    </location>
</feature>
<name>A0A1J5RJR4_9ZZZZ</name>
<keyword evidence="8 12" id="KW-1133">Transmembrane helix</keyword>
<evidence type="ECO:0000256" key="11">
    <source>
        <dbReference type="SAM" id="MobiDB-lite"/>
    </source>
</evidence>
<keyword evidence="7" id="KW-0448">Lipopolysaccharide biosynthesis</keyword>
<dbReference type="SUPFAM" id="SSF103481">
    <property type="entry name" value="Multidrug resistance efflux transporter EmrE"/>
    <property type="match status" value="1"/>
</dbReference>
<keyword evidence="6 12" id="KW-0812">Transmembrane</keyword>
<feature type="transmembrane region" description="Helical" evidence="12">
    <location>
        <begin position="50"/>
        <end position="69"/>
    </location>
</feature>
<dbReference type="InterPro" id="IPR000620">
    <property type="entry name" value="EamA_dom"/>
</dbReference>
<evidence type="ECO:0000256" key="2">
    <source>
        <dbReference type="ARBA" id="ARBA00022475"/>
    </source>
</evidence>
<keyword evidence="10 12" id="KW-0472">Membrane</keyword>
<dbReference type="AlphaFoldDB" id="A0A1J5RJR4"/>
<reference evidence="14" key="1">
    <citation type="submission" date="2016-10" db="EMBL/GenBank/DDBJ databases">
        <title>Sequence of Gallionella enrichment culture.</title>
        <authorList>
            <person name="Poehlein A."/>
            <person name="Muehling M."/>
            <person name="Daniel R."/>
        </authorList>
    </citation>
    <scope>NUCLEOTIDE SEQUENCE</scope>
</reference>